<feature type="non-terminal residue" evidence="2">
    <location>
        <position position="1"/>
    </location>
</feature>
<evidence type="ECO:0000313" key="3">
    <source>
        <dbReference type="Proteomes" id="UP000011528"/>
    </source>
</evidence>
<evidence type="ECO:0000259" key="1">
    <source>
        <dbReference type="PROSITE" id="PS50926"/>
    </source>
</evidence>
<comment type="caution">
    <text evidence="2">The sequence shown here is derived from an EMBL/GenBank/DDBJ whole genome shotgun (WGS) entry which is preliminary data.</text>
</comment>
<protein>
    <recommendedName>
        <fullName evidence="1">TRAM domain-containing protein</fullName>
    </recommendedName>
</protein>
<sequence length="38" mass="4338">VVIVPETTIGDRVTVEMRQVRENVAFADVVDRNPRQEV</sequence>
<dbReference type="EMBL" id="AOJJ01000015">
    <property type="protein sequence ID" value="EMA72616.1"/>
    <property type="molecule type" value="Genomic_DNA"/>
</dbReference>
<gene>
    <name evidence="2" type="ORF">C462_00861</name>
</gene>
<dbReference type="PATRIC" id="fig|1230455.3.peg.115"/>
<dbReference type="Proteomes" id="UP000011528">
    <property type="component" value="Unassembled WGS sequence"/>
</dbReference>
<organism evidence="2 3">
    <name type="scientific">Halorubrum distributum JCM 13916</name>
    <dbReference type="NCBI Taxonomy" id="1230455"/>
    <lineage>
        <taxon>Archaea</taxon>
        <taxon>Methanobacteriati</taxon>
        <taxon>Methanobacteriota</taxon>
        <taxon>Stenosarchaea group</taxon>
        <taxon>Halobacteria</taxon>
        <taxon>Halobacteriales</taxon>
        <taxon>Haloferacaceae</taxon>
        <taxon>Halorubrum</taxon>
        <taxon>Halorubrum distributum group</taxon>
    </lineage>
</organism>
<feature type="domain" description="TRAM" evidence="1">
    <location>
        <begin position="1"/>
        <end position="31"/>
    </location>
</feature>
<proteinExistence type="predicted"/>
<dbReference type="InterPro" id="IPR002792">
    <property type="entry name" value="TRAM_dom"/>
</dbReference>
<reference evidence="2 3" key="1">
    <citation type="journal article" date="2014" name="PLoS Genet.">
        <title>Phylogenetically driven sequencing of extremely halophilic archaea reveals strategies for static and dynamic osmo-response.</title>
        <authorList>
            <person name="Becker E.A."/>
            <person name="Seitzer P.M."/>
            <person name="Tritt A."/>
            <person name="Larsen D."/>
            <person name="Krusor M."/>
            <person name="Yao A.I."/>
            <person name="Wu D."/>
            <person name="Madern D."/>
            <person name="Eisen J.A."/>
            <person name="Darling A.E."/>
            <person name="Facciotti M.T."/>
        </authorList>
    </citation>
    <scope>NUCLEOTIDE SEQUENCE [LARGE SCALE GENOMIC DNA]</scope>
    <source>
        <strain evidence="2 3">JCM 13916</strain>
    </source>
</reference>
<dbReference type="AlphaFoldDB" id="M0PRP1"/>
<dbReference type="PROSITE" id="PS50926">
    <property type="entry name" value="TRAM"/>
    <property type="match status" value="1"/>
</dbReference>
<evidence type="ECO:0000313" key="2">
    <source>
        <dbReference type="EMBL" id="EMA72616.1"/>
    </source>
</evidence>
<dbReference type="Gene3D" id="2.40.50.140">
    <property type="entry name" value="Nucleic acid-binding proteins"/>
    <property type="match status" value="1"/>
</dbReference>
<accession>M0PRP1</accession>
<dbReference type="InterPro" id="IPR012340">
    <property type="entry name" value="NA-bd_OB-fold"/>
</dbReference>
<name>M0PRP1_9EURY</name>